<dbReference type="Proteomes" id="UP000800036">
    <property type="component" value="Unassembled WGS sequence"/>
</dbReference>
<dbReference type="InterPro" id="IPR001810">
    <property type="entry name" value="F-box_dom"/>
</dbReference>
<dbReference type="Pfam" id="PF00646">
    <property type="entry name" value="F-box"/>
    <property type="match status" value="1"/>
</dbReference>
<accession>A0A6A5VZ74</accession>
<dbReference type="EMBL" id="ML976660">
    <property type="protein sequence ID" value="KAF1978447.1"/>
    <property type="molecule type" value="Genomic_DNA"/>
</dbReference>
<gene>
    <name evidence="2" type="ORF">BU23DRAFT_595628</name>
</gene>
<protein>
    <recommendedName>
        <fullName evidence="1">F-box domain-containing protein</fullName>
    </recommendedName>
</protein>
<reference evidence="2" key="1">
    <citation type="journal article" date="2020" name="Stud. Mycol.">
        <title>101 Dothideomycetes genomes: a test case for predicting lifestyles and emergence of pathogens.</title>
        <authorList>
            <person name="Haridas S."/>
            <person name="Albert R."/>
            <person name="Binder M."/>
            <person name="Bloem J."/>
            <person name="Labutti K."/>
            <person name="Salamov A."/>
            <person name="Andreopoulos B."/>
            <person name="Baker S."/>
            <person name="Barry K."/>
            <person name="Bills G."/>
            <person name="Bluhm B."/>
            <person name="Cannon C."/>
            <person name="Castanera R."/>
            <person name="Culley D."/>
            <person name="Daum C."/>
            <person name="Ezra D."/>
            <person name="Gonzalez J."/>
            <person name="Henrissat B."/>
            <person name="Kuo A."/>
            <person name="Liang C."/>
            <person name="Lipzen A."/>
            <person name="Lutzoni F."/>
            <person name="Magnuson J."/>
            <person name="Mondo S."/>
            <person name="Nolan M."/>
            <person name="Ohm R."/>
            <person name="Pangilinan J."/>
            <person name="Park H.-J."/>
            <person name="Ramirez L."/>
            <person name="Alfaro M."/>
            <person name="Sun H."/>
            <person name="Tritt A."/>
            <person name="Yoshinaga Y."/>
            <person name="Zwiers L.-H."/>
            <person name="Turgeon B."/>
            <person name="Goodwin S."/>
            <person name="Spatafora J."/>
            <person name="Crous P."/>
            <person name="Grigoriev I."/>
        </authorList>
    </citation>
    <scope>NUCLEOTIDE SEQUENCE</scope>
    <source>
        <strain evidence="2">CBS 107.79</strain>
    </source>
</reference>
<keyword evidence="3" id="KW-1185">Reference proteome</keyword>
<sequence>MMSLLDLPAEIVQHVLYRLDPESFYLCLLTSKLMRQHALQSKKLLRHQLDQVPGTRKLSRWIRDDASALLLEFSKRATKHLFNGASHMVNIHTWKAPQTMNRSLSQIVSWYDICKGGGCLTANKSTDPRKRWLRLLLETHASTSVINIRSLEGTHGNDENPKLLYVISPTFLSTCVPEAHNDDINTYQIIRIAWAGACPIGTCSSDPLLAILLRTTGQPLGKLVLVVIILDPYVGPRVTAKYDIKAPRDTAVVTDMVITPEGDPKILWLYPRKSVYKFVGYKSLTDIAFDNRYLTADVVYKIPATMTMIDRISQMRVEGDNVLFFPSSMQIPLWKGTESMTRGWQFAREDTSLPEMHVIWLSDVLGKPIKHYHHHKLTHKDLNNSSPTCVNTALKLFINRKNYDSNQTIPLRKGAFILKAVQYPLGCTQFDPYAPHGPLEHIPVACLADPPDLDNLPTIGLKVAVSPRSHRIALAAWKTLRVYSIDPMAFLSPKHSHGSPKTHSRWHSHDFAFVYRCGREYYSNGASERGCVVLEPIDLKTTGIIYALEWRSEDQLWALTNEGVCKWDIGVWAKGRVGKSELGQGDGQGSLVSRKYPEALSPFP</sequence>
<dbReference type="AlphaFoldDB" id="A0A6A5VZ74"/>
<organism evidence="2 3">
    <name type="scientific">Bimuria novae-zelandiae CBS 107.79</name>
    <dbReference type="NCBI Taxonomy" id="1447943"/>
    <lineage>
        <taxon>Eukaryota</taxon>
        <taxon>Fungi</taxon>
        <taxon>Dikarya</taxon>
        <taxon>Ascomycota</taxon>
        <taxon>Pezizomycotina</taxon>
        <taxon>Dothideomycetes</taxon>
        <taxon>Pleosporomycetidae</taxon>
        <taxon>Pleosporales</taxon>
        <taxon>Massarineae</taxon>
        <taxon>Didymosphaeriaceae</taxon>
        <taxon>Bimuria</taxon>
    </lineage>
</organism>
<evidence type="ECO:0000313" key="2">
    <source>
        <dbReference type="EMBL" id="KAF1978447.1"/>
    </source>
</evidence>
<evidence type="ECO:0000259" key="1">
    <source>
        <dbReference type="PROSITE" id="PS50181"/>
    </source>
</evidence>
<proteinExistence type="predicted"/>
<dbReference type="InterPro" id="IPR036047">
    <property type="entry name" value="F-box-like_dom_sf"/>
</dbReference>
<name>A0A6A5VZ74_9PLEO</name>
<evidence type="ECO:0000313" key="3">
    <source>
        <dbReference type="Proteomes" id="UP000800036"/>
    </source>
</evidence>
<dbReference type="PROSITE" id="PS50181">
    <property type="entry name" value="FBOX"/>
    <property type="match status" value="1"/>
</dbReference>
<feature type="domain" description="F-box" evidence="1">
    <location>
        <begin position="1"/>
        <end position="48"/>
    </location>
</feature>
<dbReference type="SUPFAM" id="SSF81383">
    <property type="entry name" value="F-box domain"/>
    <property type="match status" value="1"/>
</dbReference>
<dbReference type="OrthoDB" id="6058203at2759"/>